<comment type="caution">
    <text evidence="2">The sequence shown here is derived from an EMBL/GenBank/DDBJ whole genome shotgun (WGS) entry which is preliminary data.</text>
</comment>
<reference evidence="2 3" key="1">
    <citation type="submission" date="2018-11" db="EMBL/GenBank/DDBJ databases">
        <title>Clostridium sp. nov., a member of the family Erysipelotrichaceae isolated from pig faeces.</title>
        <authorList>
            <person name="Chang Y.-H."/>
        </authorList>
    </citation>
    <scope>NUCLEOTIDE SEQUENCE [LARGE SCALE GENOMIC DNA]</scope>
    <source>
        <strain evidence="2 3">YH-panp20</strain>
    </source>
</reference>
<dbReference type="Gene3D" id="3.40.50.720">
    <property type="entry name" value="NAD(P)-binding Rossmann-like Domain"/>
    <property type="match status" value="1"/>
</dbReference>
<dbReference type="SUPFAM" id="SSF50129">
    <property type="entry name" value="GroES-like"/>
    <property type="match status" value="1"/>
</dbReference>
<dbReference type="AlphaFoldDB" id="A0A3N0HXV2"/>
<dbReference type="RefSeq" id="WP_128520656.1">
    <property type="nucleotide sequence ID" value="NZ_RJQC01000003.1"/>
</dbReference>
<dbReference type="SMART" id="SM00829">
    <property type="entry name" value="PKS_ER"/>
    <property type="match status" value="1"/>
</dbReference>
<name>A0A3N0HXV2_9FIRM</name>
<proteinExistence type="predicted"/>
<gene>
    <name evidence="2" type="ORF">EDX97_08030</name>
</gene>
<dbReference type="PANTHER" id="PTHR11695">
    <property type="entry name" value="ALCOHOL DEHYDROGENASE RELATED"/>
    <property type="match status" value="1"/>
</dbReference>
<evidence type="ECO:0000313" key="3">
    <source>
        <dbReference type="Proteomes" id="UP000276568"/>
    </source>
</evidence>
<dbReference type="SUPFAM" id="SSF51735">
    <property type="entry name" value="NAD(P)-binding Rossmann-fold domains"/>
    <property type="match status" value="1"/>
</dbReference>
<dbReference type="EMBL" id="RJQC01000003">
    <property type="protein sequence ID" value="RNM29581.1"/>
    <property type="molecule type" value="Genomic_DNA"/>
</dbReference>
<organism evidence="2 3">
    <name type="scientific">Absicoccus porci</name>
    <dbReference type="NCBI Taxonomy" id="2486576"/>
    <lineage>
        <taxon>Bacteria</taxon>
        <taxon>Bacillati</taxon>
        <taxon>Bacillota</taxon>
        <taxon>Erysipelotrichia</taxon>
        <taxon>Erysipelotrichales</taxon>
        <taxon>Erysipelotrichaceae</taxon>
        <taxon>Absicoccus</taxon>
    </lineage>
</organism>
<keyword evidence="3" id="KW-1185">Reference proteome</keyword>
<sequence length="336" mass="37139">MKAALLTQYDKKGTKLEIRDIPIPVPADDEVLVQVMAAAVNPLDNMIIRSEVKLIVPYKMPLVMGNELAGVVVKVGKKAMHFKPGDRVYGRLPLKKIGAFAEYAAIQESALAPIPDYLSYEEAATVPLTALTAMQAFEMMHAQAGESIFISGGTGSLGAMAIPIARSLGLHVYTNGSKENEKRVYELGAEKFIDYKKENYVDVLSNVDHVLDTLGDRELPNEFKVLKPGGNLVSLQGLPNGRFAKRSGMSWGKRILFQVAGRKYDKMAAAKNQTYDFLFVHENGKQLEKVNDLFDKEHPLHTSIDTVYSLDQINQALDKVKQGKSRGKTIIKMEKA</sequence>
<dbReference type="Pfam" id="PF08240">
    <property type="entry name" value="ADH_N"/>
    <property type="match status" value="1"/>
</dbReference>
<dbReference type="Proteomes" id="UP000276568">
    <property type="component" value="Unassembled WGS sequence"/>
</dbReference>
<dbReference type="InterPro" id="IPR050700">
    <property type="entry name" value="YIM1/Zinc_Alcohol_DH_Fams"/>
</dbReference>
<protein>
    <submittedName>
        <fullName evidence="2">NADP-dependent oxidoreductase</fullName>
    </submittedName>
</protein>
<evidence type="ECO:0000313" key="2">
    <source>
        <dbReference type="EMBL" id="RNM29581.1"/>
    </source>
</evidence>
<dbReference type="InterPro" id="IPR036291">
    <property type="entry name" value="NAD(P)-bd_dom_sf"/>
</dbReference>
<dbReference type="InterPro" id="IPR011032">
    <property type="entry name" value="GroES-like_sf"/>
</dbReference>
<evidence type="ECO:0000259" key="1">
    <source>
        <dbReference type="SMART" id="SM00829"/>
    </source>
</evidence>
<accession>A0A3N0HXV2</accession>
<dbReference type="OrthoDB" id="9792162at2"/>
<feature type="domain" description="Enoyl reductase (ER)" evidence="1">
    <location>
        <begin position="13"/>
        <end position="331"/>
    </location>
</feature>
<dbReference type="InterPro" id="IPR013154">
    <property type="entry name" value="ADH-like_N"/>
</dbReference>
<dbReference type="Pfam" id="PF13602">
    <property type="entry name" value="ADH_zinc_N_2"/>
    <property type="match status" value="1"/>
</dbReference>
<dbReference type="InterPro" id="IPR020843">
    <property type="entry name" value="ER"/>
</dbReference>
<dbReference type="CDD" id="cd05289">
    <property type="entry name" value="MDR_like_2"/>
    <property type="match status" value="1"/>
</dbReference>
<dbReference type="GO" id="GO:0016491">
    <property type="term" value="F:oxidoreductase activity"/>
    <property type="evidence" value="ECO:0007669"/>
    <property type="project" value="InterPro"/>
</dbReference>
<dbReference type="Gene3D" id="3.90.180.10">
    <property type="entry name" value="Medium-chain alcohol dehydrogenases, catalytic domain"/>
    <property type="match status" value="1"/>
</dbReference>
<dbReference type="PANTHER" id="PTHR11695:SF294">
    <property type="entry name" value="RETICULON-4-INTERACTING PROTEIN 1, MITOCHONDRIAL"/>
    <property type="match status" value="1"/>
</dbReference>